<dbReference type="PANTHER" id="PTHR30468">
    <property type="entry name" value="ALPHA-KETOGLUTARATE-DEPENDENT SULFONATE DIOXYGENASE"/>
    <property type="match status" value="1"/>
</dbReference>
<keyword evidence="2" id="KW-0479">Metal-binding</keyword>
<keyword evidence="3 7" id="KW-0223">Dioxygenase</keyword>
<dbReference type="GO" id="GO:0000908">
    <property type="term" value="F:taurine dioxygenase activity"/>
    <property type="evidence" value="ECO:0007669"/>
    <property type="project" value="TreeGrafter"/>
</dbReference>
<dbReference type="Proteomes" id="UP000235994">
    <property type="component" value="Unassembled WGS sequence"/>
</dbReference>
<evidence type="ECO:0000256" key="3">
    <source>
        <dbReference type="ARBA" id="ARBA00022964"/>
    </source>
</evidence>
<name>A0A2N8KFD4_9BURK</name>
<dbReference type="SUPFAM" id="SSF51197">
    <property type="entry name" value="Clavaminate synthase-like"/>
    <property type="match status" value="1"/>
</dbReference>
<dbReference type="GO" id="GO:0005737">
    <property type="term" value="C:cytoplasm"/>
    <property type="evidence" value="ECO:0007669"/>
    <property type="project" value="TreeGrafter"/>
</dbReference>
<proteinExistence type="inferred from homology"/>
<dbReference type="InterPro" id="IPR042098">
    <property type="entry name" value="TauD-like_sf"/>
</dbReference>
<dbReference type="Gene3D" id="3.60.130.10">
    <property type="entry name" value="Clavaminate synthase-like"/>
    <property type="match status" value="1"/>
</dbReference>
<evidence type="ECO:0000259" key="6">
    <source>
        <dbReference type="Pfam" id="PF02668"/>
    </source>
</evidence>
<evidence type="ECO:0000313" key="8">
    <source>
        <dbReference type="Proteomes" id="UP000235994"/>
    </source>
</evidence>
<evidence type="ECO:0000256" key="5">
    <source>
        <dbReference type="ARBA" id="ARBA00023004"/>
    </source>
</evidence>
<gene>
    <name evidence="7" type="ORF">C1I89_20325</name>
</gene>
<feature type="domain" description="TauD/TfdA-like" evidence="6">
    <location>
        <begin position="5"/>
        <end position="274"/>
    </location>
</feature>
<organism evidence="7 8">
    <name type="scientific">Achromobacter pulmonis</name>
    <dbReference type="NCBI Taxonomy" id="1389932"/>
    <lineage>
        <taxon>Bacteria</taxon>
        <taxon>Pseudomonadati</taxon>
        <taxon>Pseudomonadota</taxon>
        <taxon>Betaproteobacteria</taxon>
        <taxon>Burkholderiales</taxon>
        <taxon>Alcaligenaceae</taxon>
        <taxon>Achromobacter</taxon>
    </lineage>
</organism>
<reference evidence="7 8" key="1">
    <citation type="submission" date="2018-01" db="EMBL/GenBank/DDBJ databases">
        <title>The draft genome of an aniline degradation strain ANB-1.</title>
        <authorList>
            <person name="Zhang L."/>
            <person name="Jiang J."/>
        </authorList>
    </citation>
    <scope>NUCLEOTIDE SEQUENCE [LARGE SCALE GENOMIC DNA]</scope>
    <source>
        <strain evidence="7 8">ANB-1</strain>
    </source>
</reference>
<evidence type="ECO:0000256" key="4">
    <source>
        <dbReference type="ARBA" id="ARBA00023002"/>
    </source>
</evidence>
<sequence>MMQANPLSDLIGAEVRGVDLETLDAGGFEAVNALFLRHQLLVFKDQRLSPEGQLRFSRRLGELDIHVLAQYNHPDYPEIFVLSNEVKNGVPAGIADGGSYWHSDFAFRECPAKATILNAQVIPPEGGNTLFVNMYRAYEELDEATKSRLAGLRAIHRYRRRNTKADEGTRVAMDAGQLAQTPDVEHPIVRTHPETGRKALFVHPGMTAEVAGWGEAESQELLDRLFAHSTQEQYQYALQWEPGDVVMWDNRCVMHKATTRQLPPSMRRTIYRTTVMGERPF</sequence>
<evidence type="ECO:0000256" key="1">
    <source>
        <dbReference type="ARBA" id="ARBA00005896"/>
    </source>
</evidence>
<dbReference type="Pfam" id="PF02668">
    <property type="entry name" value="TauD"/>
    <property type="match status" value="1"/>
</dbReference>
<comment type="caution">
    <text evidence="7">The sequence shown here is derived from an EMBL/GenBank/DDBJ whole genome shotgun (WGS) entry which is preliminary data.</text>
</comment>
<dbReference type="AlphaFoldDB" id="A0A2N8KFD4"/>
<keyword evidence="8" id="KW-1185">Reference proteome</keyword>
<dbReference type="InterPro" id="IPR051323">
    <property type="entry name" value="AtsK-like"/>
</dbReference>
<evidence type="ECO:0000313" key="7">
    <source>
        <dbReference type="EMBL" id="PND32168.1"/>
    </source>
</evidence>
<keyword evidence="5" id="KW-0408">Iron</keyword>
<comment type="similarity">
    <text evidence="1">Belongs to the TfdA dioxygenase family.</text>
</comment>
<keyword evidence="4" id="KW-0560">Oxidoreductase</keyword>
<dbReference type="GO" id="GO:0046872">
    <property type="term" value="F:metal ion binding"/>
    <property type="evidence" value="ECO:0007669"/>
    <property type="project" value="UniProtKB-KW"/>
</dbReference>
<dbReference type="GO" id="GO:0006790">
    <property type="term" value="P:sulfur compound metabolic process"/>
    <property type="evidence" value="ECO:0007669"/>
    <property type="project" value="TreeGrafter"/>
</dbReference>
<dbReference type="InterPro" id="IPR003819">
    <property type="entry name" value="TauD/TfdA-like"/>
</dbReference>
<accession>A0A2N8KFD4</accession>
<evidence type="ECO:0000256" key="2">
    <source>
        <dbReference type="ARBA" id="ARBA00022723"/>
    </source>
</evidence>
<dbReference type="PANTHER" id="PTHR30468:SF1">
    <property type="entry name" value="ALPHA-KETOGLUTARATE-DEPENDENT SULFONATE DIOXYGENASE"/>
    <property type="match status" value="1"/>
</dbReference>
<dbReference type="EMBL" id="POQS01000005">
    <property type="protein sequence ID" value="PND32168.1"/>
    <property type="molecule type" value="Genomic_DNA"/>
</dbReference>
<protein>
    <submittedName>
        <fullName evidence="7">TauD/TfdA family dioxygenase</fullName>
    </submittedName>
</protein>